<dbReference type="SUPFAM" id="SSF51726">
    <property type="entry name" value="UROD/MetE-like"/>
    <property type="match status" value="1"/>
</dbReference>
<sequence>MRQKLLELGLDLPILPTTAVGSFPKPEKLKKARREYLDGKLTEEDLRPLEEKATKDWIEIQKDVGLDVFVDGEMYRGDMTAYFARNLEGFEMGGLVRSYGNRYYRKPIIKDEVKWIDPITTEYWNFAQGLTERPVKGVITGPYTMMDWSFNEHYDGREEICLALARNLRKEIEALIGEGTKIIQIDEPALSARPEELSEFVLDAMEIMTENLDTYFITHICYGAFKYIYPEMLELSVDNFDLEMSNSDLNLIKLFEKEPFTKDISFGVIDVHNHVVESEKISKSRVDRALEILKPEQLWIDPDCGLKTRKKEEAVEKLESLVSAAKAARGEINK</sequence>
<evidence type="ECO:0000259" key="4">
    <source>
        <dbReference type="Pfam" id="PF01717"/>
    </source>
</evidence>
<dbReference type="EMBL" id="LHYE01000060">
    <property type="protein sequence ID" value="KXB06040.1"/>
    <property type="molecule type" value="Genomic_DNA"/>
</dbReference>
<evidence type="ECO:0000313" key="6">
    <source>
        <dbReference type="Proteomes" id="UP000070263"/>
    </source>
</evidence>
<evidence type="ECO:0000313" key="5">
    <source>
        <dbReference type="EMBL" id="KXB06040.1"/>
    </source>
</evidence>
<name>A0A133VHZ6_9EURY</name>
<dbReference type="GO" id="GO:0003871">
    <property type="term" value="F:5-methyltetrahydropteroyltriglutamate-homocysteine S-methyltransferase activity"/>
    <property type="evidence" value="ECO:0007669"/>
    <property type="project" value="InterPro"/>
</dbReference>
<dbReference type="GO" id="GO:0009086">
    <property type="term" value="P:methionine biosynthetic process"/>
    <property type="evidence" value="ECO:0007669"/>
    <property type="project" value="InterPro"/>
</dbReference>
<comment type="caution">
    <text evidence="5">The sequence shown here is derived from an EMBL/GenBank/DDBJ whole genome shotgun (WGS) entry which is preliminary data.</text>
</comment>
<accession>A0A133VHZ6</accession>
<evidence type="ECO:0000256" key="3">
    <source>
        <dbReference type="ARBA" id="ARBA00022833"/>
    </source>
</evidence>
<evidence type="ECO:0000256" key="2">
    <source>
        <dbReference type="ARBA" id="ARBA00022723"/>
    </source>
</evidence>
<proteinExistence type="predicted"/>
<keyword evidence="6" id="KW-1185">Reference proteome</keyword>
<comment type="cofactor">
    <cofactor evidence="1">
        <name>Zn(2+)</name>
        <dbReference type="ChEBI" id="CHEBI:29105"/>
    </cofactor>
</comment>
<keyword evidence="3" id="KW-0862">Zinc</keyword>
<dbReference type="PANTHER" id="PTHR30519">
    <property type="entry name" value="5-METHYLTETRAHYDROPTEROYLTRIGLUTAMATE--HOMOCYSTEINE METHYLTRANSFERASE"/>
    <property type="match status" value="1"/>
</dbReference>
<dbReference type="InterPro" id="IPR002629">
    <property type="entry name" value="Met_Synth_C/arc"/>
</dbReference>
<gene>
    <name evidence="5" type="ORF">AKJ51_04315</name>
</gene>
<dbReference type="Gene3D" id="3.20.20.210">
    <property type="match status" value="1"/>
</dbReference>
<dbReference type="InterPro" id="IPR038071">
    <property type="entry name" value="UROD/MetE-like_sf"/>
</dbReference>
<keyword evidence="2" id="KW-0479">Metal-binding</keyword>
<reference evidence="5 6" key="1">
    <citation type="journal article" date="2016" name="Sci. Rep.">
        <title>Metabolic traits of an uncultured archaeal lineage -MSBL1- from brine pools of the Red Sea.</title>
        <authorList>
            <person name="Mwirichia R."/>
            <person name="Alam I."/>
            <person name="Rashid M."/>
            <person name="Vinu M."/>
            <person name="Ba-Alawi W."/>
            <person name="Anthony Kamau A."/>
            <person name="Kamanda Ngugi D."/>
            <person name="Goker M."/>
            <person name="Klenk H.P."/>
            <person name="Bajic V."/>
            <person name="Stingl U."/>
        </authorList>
    </citation>
    <scope>NUCLEOTIDE SEQUENCE [LARGE SCALE GENOMIC DNA]</scope>
    <source>
        <strain evidence="5">SCGC-AAA382A20</strain>
    </source>
</reference>
<dbReference type="Proteomes" id="UP000070263">
    <property type="component" value="Unassembled WGS sequence"/>
</dbReference>
<evidence type="ECO:0000256" key="1">
    <source>
        <dbReference type="ARBA" id="ARBA00001947"/>
    </source>
</evidence>
<dbReference type="CDD" id="cd03311">
    <property type="entry name" value="CIMS_C_terminal_like"/>
    <property type="match status" value="1"/>
</dbReference>
<feature type="domain" description="Cobalamin-independent methionine synthase MetE C-terminal/archaeal" evidence="4">
    <location>
        <begin position="15"/>
        <end position="326"/>
    </location>
</feature>
<dbReference type="GO" id="GO:0008270">
    <property type="term" value="F:zinc ion binding"/>
    <property type="evidence" value="ECO:0007669"/>
    <property type="project" value="InterPro"/>
</dbReference>
<dbReference type="AlphaFoldDB" id="A0A133VHZ6"/>
<organism evidence="5 6">
    <name type="scientific">candidate division MSBL1 archaeon SCGC-AAA382A20</name>
    <dbReference type="NCBI Taxonomy" id="1698280"/>
    <lineage>
        <taxon>Archaea</taxon>
        <taxon>Methanobacteriati</taxon>
        <taxon>Methanobacteriota</taxon>
        <taxon>candidate division MSBL1</taxon>
    </lineage>
</organism>
<dbReference type="PATRIC" id="fig|1698280.3.peg.1031"/>
<protein>
    <recommendedName>
        <fullName evidence="4">Cobalamin-independent methionine synthase MetE C-terminal/archaeal domain-containing protein</fullName>
    </recommendedName>
</protein>
<dbReference type="Pfam" id="PF01717">
    <property type="entry name" value="Meth_synt_2"/>
    <property type="match status" value="1"/>
</dbReference>